<dbReference type="InterPro" id="IPR012347">
    <property type="entry name" value="Ferritin-like"/>
</dbReference>
<organism evidence="2 3">
    <name type="scientific">Flavobacterium azooxidireducens</name>
    <dbReference type="NCBI Taxonomy" id="1871076"/>
    <lineage>
        <taxon>Bacteria</taxon>
        <taxon>Pseudomonadati</taxon>
        <taxon>Bacteroidota</taxon>
        <taxon>Flavobacteriia</taxon>
        <taxon>Flavobacteriales</taxon>
        <taxon>Flavobacteriaceae</taxon>
        <taxon>Flavobacterium</taxon>
    </lineage>
</organism>
<protein>
    <submittedName>
        <fullName evidence="2">PA2169 family four-helix-bundle protein</fullName>
    </submittedName>
</protein>
<evidence type="ECO:0000313" key="3">
    <source>
        <dbReference type="Proteomes" id="UP000830583"/>
    </source>
</evidence>
<dbReference type="InterPro" id="IPR011971">
    <property type="entry name" value="CHP02284"/>
</dbReference>
<name>A0ABY4KGS9_9FLAO</name>
<sequence length="154" mass="18078">MITEKAIENLNTLLCINNDRVEGYKSAIYEAKEVDIKIMFSTLAQTSLECRKELIQELKKLGGKRNNGFRETGKFFNVWREMKKAIKKDDRQTILYSCKHGENAVLREYLKIIKGSISNLNLECESVLSRQYNMLKADYEKINQLHNYFQEEKV</sequence>
<dbReference type="RefSeq" id="WP_248433537.1">
    <property type="nucleotide sequence ID" value="NZ_CP096205.1"/>
</dbReference>
<dbReference type="NCBIfam" id="TIGR02284">
    <property type="entry name" value="PA2169 family four-helix-bundle protein"/>
    <property type="match status" value="1"/>
</dbReference>
<evidence type="ECO:0000259" key="1">
    <source>
        <dbReference type="Pfam" id="PF09537"/>
    </source>
</evidence>
<proteinExistence type="predicted"/>
<dbReference type="InterPro" id="IPR019052">
    <property type="entry name" value="DUF2383"/>
</dbReference>
<keyword evidence="3" id="KW-1185">Reference proteome</keyword>
<evidence type="ECO:0000313" key="2">
    <source>
        <dbReference type="EMBL" id="UPQ78610.1"/>
    </source>
</evidence>
<gene>
    <name evidence="2" type="ORF">M0M57_13390</name>
</gene>
<accession>A0ABY4KGS9</accession>
<dbReference type="Gene3D" id="1.20.1260.10">
    <property type="match status" value="1"/>
</dbReference>
<dbReference type="EMBL" id="CP096205">
    <property type="protein sequence ID" value="UPQ78610.1"/>
    <property type="molecule type" value="Genomic_DNA"/>
</dbReference>
<reference evidence="2" key="1">
    <citation type="submission" date="2022-04" db="EMBL/GenBank/DDBJ databases">
        <title>Consumption of N2O by Flavobacterium azooxidireducens sp. nov. isolated from Decomposing Leaf Litter of Phragmites australis (Cav.).</title>
        <authorList>
            <person name="Behrendt U."/>
            <person name="Spanner T."/>
            <person name="Augustin J."/>
            <person name="Horn M.A."/>
            <person name="Kolb S."/>
            <person name="Ulrich A."/>
        </authorList>
    </citation>
    <scope>NUCLEOTIDE SEQUENCE</scope>
    <source>
        <strain evidence="2">IGB 4-14</strain>
    </source>
</reference>
<feature type="domain" description="DUF2383" evidence="1">
    <location>
        <begin position="6"/>
        <end position="114"/>
    </location>
</feature>
<dbReference type="Proteomes" id="UP000830583">
    <property type="component" value="Chromosome"/>
</dbReference>
<dbReference type="Pfam" id="PF09537">
    <property type="entry name" value="DUF2383"/>
    <property type="match status" value="1"/>
</dbReference>